<dbReference type="RefSeq" id="WP_255319801.1">
    <property type="nucleotide sequence ID" value="NZ_BIMJ01000017.1"/>
</dbReference>
<dbReference type="GeneID" id="93477356"/>
<evidence type="ECO:0000313" key="1">
    <source>
        <dbReference type="EMBL" id="WWP18356.1"/>
    </source>
</evidence>
<dbReference type="Proteomes" id="UP001364764">
    <property type="component" value="Chromosome"/>
</dbReference>
<gene>
    <name evidence="1" type="ORF">V6668_17785</name>
</gene>
<protein>
    <submittedName>
        <fullName evidence="1">Uncharacterized protein</fullName>
    </submittedName>
</protein>
<name>A0ABD8ALA1_PAEAM</name>
<organism evidence="1 2">
    <name type="scientific">Paenibacillus amylolyticus</name>
    <dbReference type="NCBI Taxonomy" id="1451"/>
    <lineage>
        <taxon>Bacteria</taxon>
        <taxon>Bacillati</taxon>
        <taxon>Bacillota</taxon>
        <taxon>Bacilli</taxon>
        <taxon>Bacillales</taxon>
        <taxon>Paenibacillaceae</taxon>
        <taxon>Paenibacillus</taxon>
    </lineage>
</organism>
<sequence length="44" mass="5217">MIQIIFRESAGNDKLVQKTRELNRRCSIRFDLLRAYASKPLFFA</sequence>
<evidence type="ECO:0000313" key="2">
    <source>
        <dbReference type="Proteomes" id="UP001364764"/>
    </source>
</evidence>
<reference evidence="1 2" key="1">
    <citation type="submission" date="2024-02" db="EMBL/GenBank/DDBJ databases">
        <title>Complete sequences of two Paenibacillus sp. strains and one Lysinibacillus strain isolated from the environment on STAA medium highlight biotechnological potential.</title>
        <authorList>
            <person name="Attere S.A."/>
            <person name="Piche L.C."/>
            <person name="Intertaglia L."/>
            <person name="Lami R."/>
            <person name="Charette S.J."/>
            <person name="Vincent A.T."/>
        </authorList>
    </citation>
    <scope>NUCLEOTIDE SEQUENCE [LARGE SCALE GENOMIC DNA]</scope>
    <source>
        <strain evidence="1 2">Y5S-7</strain>
    </source>
</reference>
<accession>A0ABD8ALA1</accession>
<dbReference type="EMBL" id="CP145892">
    <property type="protein sequence ID" value="WWP18356.1"/>
    <property type="molecule type" value="Genomic_DNA"/>
</dbReference>
<proteinExistence type="predicted"/>
<dbReference type="AlphaFoldDB" id="A0ABD8ALA1"/>